<proteinExistence type="predicted"/>
<keyword evidence="4" id="KW-1015">Disulfide bond</keyword>
<dbReference type="PROSITE" id="PS50835">
    <property type="entry name" value="IG_LIKE"/>
    <property type="match status" value="1"/>
</dbReference>
<evidence type="ECO:0000256" key="3">
    <source>
        <dbReference type="ARBA" id="ARBA00023136"/>
    </source>
</evidence>
<dbReference type="GO" id="GO:0050852">
    <property type="term" value="P:T cell receptor signaling pathway"/>
    <property type="evidence" value="ECO:0007669"/>
    <property type="project" value="TreeGrafter"/>
</dbReference>
<accession>A0A9Q9Y077</accession>
<evidence type="ECO:0000256" key="7">
    <source>
        <dbReference type="SAM" id="MobiDB-lite"/>
    </source>
</evidence>
<dbReference type="GO" id="GO:0050863">
    <property type="term" value="P:regulation of T cell activation"/>
    <property type="evidence" value="ECO:0007669"/>
    <property type="project" value="UniProtKB-ARBA"/>
</dbReference>
<dbReference type="SMART" id="SM00409">
    <property type="entry name" value="IG"/>
    <property type="match status" value="1"/>
</dbReference>
<name>A0A9Q9Y077_CYPCA</name>
<dbReference type="RefSeq" id="XP_042610850.1">
    <property type="nucleotide sequence ID" value="XM_042754916.1"/>
</dbReference>
<organism evidence="9">
    <name type="scientific">Cyprinus carpio</name>
    <name type="common">Common carp</name>
    <dbReference type="NCBI Taxonomy" id="7962"/>
    <lineage>
        <taxon>Eukaryota</taxon>
        <taxon>Metazoa</taxon>
        <taxon>Chordata</taxon>
        <taxon>Craniata</taxon>
        <taxon>Vertebrata</taxon>
        <taxon>Euteleostomi</taxon>
        <taxon>Actinopterygii</taxon>
        <taxon>Neopterygii</taxon>
        <taxon>Teleostei</taxon>
        <taxon>Ostariophysi</taxon>
        <taxon>Cypriniformes</taxon>
        <taxon>Cyprinidae</taxon>
        <taxon>Cyprininae</taxon>
        <taxon>Cyprinus</taxon>
    </lineage>
</organism>
<evidence type="ECO:0000256" key="6">
    <source>
        <dbReference type="ARBA" id="ARBA00023319"/>
    </source>
</evidence>
<keyword evidence="6" id="KW-0393">Immunoglobulin domain</keyword>
<feature type="domain" description="Ig-like" evidence="8">
    <location>
        <begin position="14"/>
        <end position="113"/>
    </location>
</feature>
<protein>
    <submittedName>
        <fullName evidence="9">Butyrophilin subfamily 1 member A1-like</fullName>
    </submittedName>
</protein>
<dbReference type="GO" id="GO:1903037">
    <property type="term" value="P:regulation of leukocyte cell-cell adhesion"/>
    <property type="evidence" value="ECO:0007669"/>
    <property type="project" value="UniProtKB-ARBA"/>
</dbReference>
<dbReference type="GO" id="GO:0005102">
    <property type="term" value="F:signaling receptor binding"/>
    <property type="evidence" value="ECO:0007669"/>
    <property type="project" value="TreeGrafter"/>
</dbReference>
<evidence type="ECO:0000256" key="5">
    <source>
        <dbReference type="ARBA" id="ARBA00023180"/>
    </source>
</evidence>
<dbReference type="InterPro" id="IPR013106">
    <property type="entry name" value="Ig_V-set"/>
</dbReference>
<comment type="subcellular location">
    <subcellularLocation>
        <location evidence="1">Membrane</location>
    </subcellularLocation>
</comment>
<dbReference type="GO" id="GO:0001817">
    <property type="term" value="P:regulation of cytokine production"/>
    <property type="evidence" value="ECO:0007669"/>
    <property type="project" value="TreeGrafter"/>
</dbReference>
<reference evidence="9" key="1">
    <citation type="submission" date="2025-08" db="UniProtKB">
        <authorList>
            <consortium name="RefSeq"/>
        </authorList>
    </citation>
    <scope>IDENTIFICATION</scope>
    <source>
        <tissue evidence="9">Muscle</tissue>
    </source>
</reference>
<dbReference type="OrthoDB" id="9898017at2759"/>
<dbReference type="Proteomes" id="UP001155660">
    <property type="component" value="Unplaced"/>
</dbReference>
<gene>
    <name evidence="9" type="primary">LOC109077443</name>
</gene>
<keyword evidence="2" id="KW-0732">Signal</keyword>
<keyword evidence="5" id="KW-0325">Glycoprotein</keyword>
<feature type="compositionally biased region" description="Polar residues" evidence="7">
    <location>
        <begin position="128"/>
        <end position="137"/>
    </location>
</feature>
<dbReference type="Pfam" id="PF07686">
    <property type="entry name" value="V-set"/>
    <property type="match status" value="1"/>
</dbReference>
<dbReference type="PANTHER" id="PTHR24100">
    <property type="entry name" value="BUTYROPHILIN"/>
    <property type="match status" value="1"/>
</dbReference>
<evidence type="ECO:0000256" key="4">
    <source>
        <dbReference type="ARBA" id="ARBA00023157"/>
    </source>
</evidence>
<dbReference type="InterPro" id="IPR007110">
    <property type="entry name" value="Ig-like_dom"/>
</dbReference>
<evidence type="ECO:0000256" key="1">
    <source>
        <dbReference type="ARBA" id="ARBA00004370"/>
    </source>
</evidence>
<dbReference type="InterPro" id="IPR050504">
    <property type="entry name" value="IgSF_BTN/MOG"/>
</dbReference>
<evidence type="ECO:0000256" key="2">
    <source>
        <dbReference type="ARBA" id="ARBA00022729"/>
    </source>
</evidence>
<dbReference type="GO" id="GO:0009897">
    <property type="term" value="C:external side of plasma membrane"/>
    <property type="evidence" value="ECO:0007669"/>
    <property type="project" value="TreeGrafter"/>
</dbReference>
<evidence type="ECO:0000313" key="9">
    <source>
        <dbReference type="RefSeq" id="XP_042610850.1"/>
    </source>
</evidence>
<dbReference type="AlphaFoldDB" id="A0A9Q9Y077"/>
<sequence length="157" mass="17909">MATVSSNEFHLIVPEEAHSAEVKLGSDVTVPCHLSPEISAVDMEIRWFKETDCVCLYKNRQVTEGRSYRGRKGLSTEDLDRGNVSLKLKEFRESDIGVYLCQVISEDRTEEITIGVEEEEAWKDSDVQPVNQPSKIQGRQVHLTLHESNSTWERESE</sequence>
<dbReference type="KEGG" id="ccar:109077443"/>
<dbReference type="InterPro" id="IPR003599">
    <property type="entry name" value="Ig_sub"/>
</dbReference>
<keyword evidence="3" id="KW-0472">Membrane</keyword>
<feature type="region of interest" description="Disordered" evidence="7">
    <location>
        <begin position="122"/>
        <end position="142"/>
    </location>
</feature>
<evidence type="ECO:0000259" key="8">
    <source>
        <dbReference type="PROSITE" id="PS50835"/>
    </source>
</evidence>
<dbReference type="PANTHER" id="PTHR24100:SF130">
    <property type="entry name" value="BUTYROPHILIN-LIKE PROTEIN 9"/>
    <property type="match status" value="1"/>
</dbReference>
<feature type="non-terminal residue" evidence="9">
    <location>
        <position position="157"/>
    </location>
</feature>
<dbReference type="GeneID" id="109077443"/>
<dbReference type="FunFam" id="2.60.40.10:FF:000142">
    <property type="entry name" value="V-set domain-containing T-cell activation inhibitor 1"/>
    <property type="match status" value="1"/>
</dbReference>